<dbReference type="AlphaFoldDB" id="A0A8J9W1L1"/>
<dbReference type="EMBL" id="OV170224">
    <property type="protein sequence ID" value="CAH0723732.1"/>
    <property type="molecule type" value="Genomic_DNA"/>
</dbReference>
<feature type="non-terminal residue" evidence="2">
    <location>
        <position position="99"/>
    </location>
</feature>
<feature type="region of interest" description="Disordered" evidence="1">
    <location>
        <begin position="25"/>
        <end position="99"/>
    </location>
</feature>
<dbReference type="OrthoDB" id="7370203at2759"/>
<accession>A0A8J9W1L1</accession>
<organism evidence="2 3">
    <name type="scientific">Brenthis ino</name>
    <name type="common">lesser marbled fritillary</name>
    <dbReference type="NCBI Taxonomy" id="405034"/>
    <lineage>
        <taxon>Eukaryota</taxon>
        <taxon>Metazoa</taxon>
        <taxon>Ecdysozoa</taxon>
        <taxon>Arthropoda</taxon>
        <taxon>Hexapoda</taxon>
        <taxon>Insecta</taxon>
        <taxon>Pterygota</taxon>
        <taxon>Neoptera</taxon>
        <taxon>Endopterygota</taxon>
        <taxon>Lepidoptera</taxon>
        <taxon>Glossata</taxon>
        <taxon>Ditrysia</taxon>
        <taxon>Papilionoidea</taxon>
        <taxon>Nymphalidae</taxon>
        <taxon>Heliconiinae</taxon>
        <taxon>Argynnini</taxon>
        <taxon>Brenthis</taxon>
    </lineage>
</organism>
<feature type="compositionally biased region" description="Basic and acidic residues" evidence="1">
    <location>
        <begin position="30"/>
        <end position="41"/>
    </location>
</feature>
<evidence type="ECO:0000313" key="2">
    <source>
        <dbReference type="EMBL" id="CAH0723732.1"/>
    </source>
</evidence>
<evidence type="ECO:0000256" key="1">
    <source>
        <dbReference type="SAM" id="MobiDB-lite"/>
    </source>
</evidence>
<gene>
    <name evidence="2" type="ORF">BINO364_LOCUS9523</name>
</gene>
<keyword evidence="3" id="KW-1185">Reference proteome</keyword>
<feature type="compositionally biased region" description="Pro residues" evidence="1">
    <location>
        <begin position="77"/>
        <end position="86"/>
    </location>
</feature>
<reference evidence="2" key="1">
    <citation type="submission" date="2021-12" db="EMBL/GenBank/DDBJ databases">
        <authorList>
            <person name="Martin H S."/>
        </authorList>
    </citation>
    <scope>NUCLEOTIDE SEQUENCE</scope>
</reference>
<feature type="compositionally biased region" description="Basic and acidic residues" evidence="1">
    <location>
        <begin position="56"/>
        <end position="66"/>
    </location>
</feature>
<proteinExistence type="predicted"/>
<name>A0A8J9W1L1_9NEOP</name>
<protein>
    <submittedName>
        <fullName evidence="2">Uncharacterized protein</fullName>
    </submittedName>
</protein>
<sequence length="99" mass="11287">MFVNGVEFISSRLNNIRLDPLNIDSTMHPNTEKTDVCEKSKTPPLLHLTPSGANQRRNESSPHQKVDNPWLLKPQHEIPPTPPPQVDPKRVSFFQQRIG</sequence>
<dbReference type="Proteomes" id="UP000838878">
    <property type="component" value="Chromosome 4"/>
</dbReference>
<evidence type="ECO:0000313" key="3">
    <source>
        <dbReference type="Proteomes" id="UP000838878"/>
    </source>
</evidence>